<evidence type="ECO:0000256" key="2">
    <source>
        <dbReference type="SAM" id="Phobius"/>
    </source>
</evidence>
<feature type="compositionally biased region" description="Basic and acidic residues" evidence="1">
    <location>
        <begin position="262"/>
        <end position="271"/>
    </location>
</feature>
<accession>A0AAW0R6Q4</accession>
<dbReference type="Proteomes" id="UP001392437">
    <property type="component" value="Unassembled WGS sequence"/>
</dbReference>
<gene>
    <name evidence="3" type="ORF">PG999_001870</name>
</gene>
<feature type="transmembrane region" description="Helical" evidence="2">
    <location>
        <begin position="138"/>
        <end position="165"/>
    </location>
</feature>
<evidence type="ECO:0008006" key="5">
    <source>
        <dbReference type="Google" id="ProtNLM"/>
    </source>
</evidence>
<dbReference type="EMBL" id="JAQQWP010000002">
    <property type="protein sequence ID" value="KAK8129490.1"/>
    <property type="molecule type" value="Genomic_DNA"/>
</dbReference>
<name>A0AAW0R6Q4_9PEZI</name>
<organism evidence="3 4">
    <name type="scientific">Apiospora kogelbergensis</name>
    <dbReference type="NCBI Taxonomy" id="1337665"/>
    <lineage>
        <taxon>Eukaryota</taxon>
        <taxon>Fungi</taxon>
        <taxon>Dikarya</taxon>
        <taxon>Ascomycota</taxon>
        <taxon>Pezizomycotina</taxon>
        <taxon>Sordariomycetes</taxon>
        <taxon>Xylariomycetidae</taxon>
        <taxon>Amphisphaeriales</taxon>
        <taxon>Apiosporaceae</taxon>
        <taxon>Apiospora</taxon>
    </lineage>
</organism>
<feature type="compositionally biased region" description="Polar residues" evidence="1">
    <location>
        <begin position="272"/>
        <end position="283"/>
    </location>
</feature>
<feature type="region of interest" description="Disordered" evidence="1">
    <location>
        <begin position="307"/>
        <end position="338"/>
    </location>
</feature>
<keyword evidence="2" id="KW-1133">Transmembrane helix</keyword>
<evidence type="ECO:0000313" key="3">
    <source>
        <dbReference type="EMBL" id="KAK8129490.1"/>
    </source>
</evidence>
<evidence type="ECO:0000256" key="1">
    <source>
        <dbReference type="SAM" id="MobiDB-lite"/>
    </source>
</evidence>
<dbReference type="AlphaFoldDB" id="A0AAW0R6Q4"/>
<feature type="transmembrane region" description="Helical" evidence="2">
    <location>
        <begin position="98"/>
        <end position="118"/>
    </location>
</feature>
<proteinExistence type="predicted"/>
<protein>
    <recommendedName>
        <fullName evidence="5">Integral membrane protein</fullName>
    </recommendedName>
</protein>
<reference evidence="3 4" key="1">
    <citation type="submission" date="2023-01" db="EMBL/GenBank/DDBJ databases">
        <title>Analysis of 21 Apiospora genomes using comparative genomics revels a genus with tremendous synthesis potential of carbohydrate active enzymes and secondary metabolites.</title>
        <authorList>
            <person name="Sorensen T."/>
        </authorList>
    </citation>
    <scope>NUCLEOTIDE SEQUENCE [LARGE SCALE GENOMIC DNA]</scope>
    <source>
        <strain evidence="3 4">CBS 117206</strain>
    </source>
</reference>
<evidence type="ECO:0000313" key="4">
    <source>
        <dbReference type="Proteomes" id="UP001392437"/>
    </source>
</evidence>
<keyword evidence="2" id="KW-0812">Transmembrane</keyword>
<comment type="caution">
    <text evidence="3">The sequence shown here is derived from an EMBL/GenBank/DDBJ whole genome shotgun (WGS) entry which is preliminary data.</text>
</comment>
<keyword evidence="4" id="KW-1185">Reference proteome</keyword>
<keyword evidence="2" id="KW-0472">Membrane</keyword>
<feature type="region of interest" description="Disordered" evidence="1">
    <location>
        <begin position="258"/>
        <end position="283"/>
    </location>
</feature>
<sequence>MSYQASNLNVNEPLCWFPLSVPSSGPIPPAPDDIIATKSSTHAGGAAPSPSERLYRRGTVDVASDTMPSTYGVETFLPLPSGYDVNFAYPQRRGNVEIYWVTGVGNLLMAVLLGQRLYTKAVFSKGLQMDDVTGLLVFAWITYVAALFHVLCAVFAKLSLSIYYLRLSPSTWYRSSIEVNLFVICPSMLTLYEFCHEVKQRSTNQGRRLSLMSLPITNSTPTLMSSSASIMTMKSTHITTIDGGGGFKARGQRRKKFPFFRKSADDTRNSDGSKMSSHLQALKGSNGSRVSIGLCGDADLEDQRSASALTTRGEGGRREGDLDDDYGNGDARGRAMNR</sequence>